<feature type="domain" description="Phage tail collar" evidence="1">
    <location>
        <begin position="7"/>
        <end position="63"/>
    </location>
</feature>
<name>A0ABM8VUB4_9BACL</name>
<accession>A0ABM8VUB4</accession>
<evidence type="ECO:0000259" key="1">
    <source>
        <dbReference type="Pfam" id="PF07484"/>
    </source>
</evidence>
<comment type="caution">
    <text evidence="2">The sequence shown here is derived from an EMBL/GenBank/DDBJ whole genome shotgun (WGS) entry which is preliminary data.</text>
</comment>
<evidence type="ECO:0000313" key="2">
    <source>
        <dbReference type="EMBL" id="CAG7658614.1"/>
    </source>
</evidence>
<sequence>MAEPFLGEIRVFPFGYAPSGWAKCNGQLLQIQQNQALYALLGVTYGGDGRNTFALPNLQGRVPLNVSDAHPYGQVGGEEAHTLTISEIPQHTHEISGSSDPASTKVATGNVWGTTASTQPVYTANSTGTMSENALGTAGSSQAHSNMQPFTVVNYCIALQGIFPPRN</sequence>
<gene>
    <name evidence="2" type="ORF">PAECIP111802_07097</name>
</gene>
<organism evidence="2 3">
    <name type="scientific">Paenibacillus allorhizosphaerae</name>
    <dbReference type="NCBI Taxonomy" id="2849866"/>
    <lineage>
        <taxon>Bacteria</taxon>
        <taxon>Bacillati</taxon>
        <taxon>Bacillota</taxon>
        <taxon>Bacilli</taxon>
        <taxon>Bacillales</taxon>
        <taxon>Paenibacillaceae</taxon>
        <taxon>Paenibacillus</taxon>
    </lineage>
</organism>
<reference evidence="2 3" key="1">
    <citation type="submission" date="2021-06" db="EMBL/GenBank/DDBJ databases">
        <authorList>
            <person name="Criscuolo A."/>
        </authorList>
    </citation>
    <scope>NUCLEOTIDE SEQUENCE [LARGE SCALE GENOMIC DNA]</scope>
    <source>
        <strain evidence="3">CIP 111802</strain>
    </source>
</reference>
<dbReference type="EMBL" id="CAJVCE010000044">
    <property type="protein sequence ID" value="CAG7658614.1"/>
    <property type="molecule type" value="Genomic_DNA"/>
</dbReference>
<dbReference type="RefSeq" id="WP_218103218.1">
    <property type="nucleotide sequence ID" value="NZ_CAJVCE010000044.1"/>
</dbReference>
<evidence type="ECO:0000313" key="3">
    <source>
        <dbReference type="Proteomes" id="UP000730618"/>
    </source>
</evidence>
<dbReference type="Proteomes" id="UP000730618">
    <property type="component" value="Unassembled WGS sequence"/>
</dbReference>
<dbReference type="Pfam" id="PF07484">
    <property type="entry name" value="Collar"/>
    <property type="match status" value="1"/>
</dbReference>
<protein>
    <recommendedName>
        <fullName evidence="1">Phage tail collar domain-containing protein</fullName>
    </recommendedName>
</protein>
<dbReference type="InterPro" id="IPR011083">
    <property type="entry name" value="Phage_tail_collar_dom"/>
</dbReference>
<proteinExistence type="predicted"/>
<keyword evidence="3" id="KW-1185">Reference proteome</keyword>